<dbReference type="Proteomes" id="UP000821837">
    <property type="component" value="Unassembled WGS sequence"/>
</dbReference>
<name>A0A9D4Q6G9_RHISA</name>
<gene>
    <name evidence="7" type="ORF">HPB52_009614</name>
</gene>
<accession>A0A9D4Q6G9</accession>
<dbReference type="Pfam" id="PF04592">
    <property type="entry name" value="SelP_N"/>
    <property type="match status" value="1"/>
</dbReference>
<keyword evidence="3" id="KW-0732">Signal</keyword>
<protein>
    <recommendedName>
        <fullName evidence="6">Selenoprotein P N-terminal domain-containing protein</fullName>
    </recommendedName>
</protein>
<evidence type="ECO:0000259" key="6">
    <source>
        <dbReference type="Pfam" id="PF04592"/>
    </source>
</evidence>
<keyword evidence="5" id="KW-0325">Glycoprotein</keyword>
<dbReference type="InterPro" id="IPR007671">
    <property type="entry name" value="Selenoprotein-P_N"/>
</dbReference>
<evidence type="ECO:0000313" key="8">
    <source>
        <dbReference type="Proteomes" id="UP000821837"/>
    </source>
</evidence>
<keyword evidence="4" id="KW-0712">Selenocysteine</keyword>
<feature type="domain" description="Selenoprotein P N-terminal" evidence="6">
    <location>
        <begin position="8"/>
        <end position="134"/>
    </location>
</feature>
<dbReference type="PANTHER" id="PTHR10105">
    <property type="entry name" value="SELENOPROTEIN P"/>
    <property type="match status" value="1"/>
</dbReference>
<comment type="caution">
    <text evidence="7">The sequence shown here is derived from an EMBL/GenBank/DDBJ whole genome shotgun (WGS) entry which is preliminary data.</text>
</comment>
<evidence type="ECO:0000256" key="5">
    <source>
        <dbReference type="ARBA" id="ARBA00023180"/>
    </source>
</evidence>
<keyword evidence="2" id="KW-0964">Secreted</keyword>
<dbReference type="PANTHER" id="PTHR10105:SF2">
    <property type="entry name" value="AGAP003297-PA"/>
    <property type="match status" value="1"/>
</dbReference>
<reference evidence="7" key="2">
    <citation type="submission" date="2021-09" db="EMBL/GenBank/DDBJ databases">
        <authorList>
            <person name="Jia N."/>
            <person name="Wang J."/>
            <person name="Shi W."/>
            <person name="Du L."/>
            <person name="Sun Y."/>
            <person name="Zhan W."/>
            <person name="Jiang J."/>
            <person name="Wang Q."/>
            <person name="Zhang B."/>
            <person name="Ji P."/>
            <person name="Sakyi L.B."/>
            <person name="Cui X."/>
            <person name="Yuan T."/>
            <person name="Jiang B."/>
            <person name="Yang W."/>
            <person name="Lam T.T.-Y."/>
            <person name="Chang Q."/>
            <person name="Ding S."/>
            <person name="Wang X."/>
            <person name="Zhu J."/>
            <person name="Ruan X."/>
            <person name="Zhao L."/>
            <person name="Wei J."/>
            <person name="Que T."/>
            <person name="Du C."/>
            <person name="Cheng J."/>
            <person name="Dai P."/>
            <person name="Han X."/>
            <person name="Huang E."/>
            <person name="Gao Y."/>
            <person name="Liu J."/>
            <person name="Shao H."/>
            <person name="Ye R."/>
            <person name="Li L."/>
            <person name="Wei W."/>
            <person name="Wang X."/>
            <person name="Wang C."/>
            <person name="Huo Q."/>
            <person name="Li W."/>
            <person name="Guo W."/>
            <person name="Chen H."/>
            <person name="Chen S."/>
            <person name="Zhou L."/>
            <person name="Zhou L."/>
            <person name="Ni X."/>
            <person name="Tian J."/>
            <person name="Zhou Y."/>
            <person name="Sheng Y."/>
            <person name="Liu T."/>
            <person name="Pan Y."/>
            <person name="Xia L."/>
            <person name="Li J."/>
            <person name="Zhao F."/>
            <person name="Cao W."/>
        </authorList>
    </citation>
    <scope>NUCLEOTIDE SEQUENCE</scope>
    <source>
        <strain evidence="7">Rsan-2018</strain>
        <tissue evidence="7">Larvae</tissue>
    </source>
</reference>
<dbReference type="GO" id="GO:0001887">
    <property type="term" value="P:selenium compound metabolic process"/>
    <property type="evidence" value="ECO:0007669"/>
    <property type="project" value="TreeGrafter"/>
</dbReference>
<evidence type="ECO:0000256" key="2">
    <source>
        <dbReference type="ARBA" id="ARBA00022525"/>
    </source>
</evidence>
<keyword evidence="8" id="KW-1185">Reference proteome</keyword>
<evidence type="ECO:0000256" key="3">
    <source>
        <dbReference type="ARBA" id="ARBA00022729"/>
    </source>
</evidence>
<evidence type="ECO:0000313" key="7">
    <source>
        <dbReference type="EMBL" id="KAH7968561.1"/>
    </source>
</evidence>
<dbReference type="EMBL" id="JABSTV010001248">
    <property type="protein sequence ID" value="KAH7968561.1"/>
    <property type="molecule type" value="Genomic_DNA"/>
</dbReference>
<reference evidence="7" key="1">
    <citation type="journal article" date="2020" name="Cell">
        <title>Large-Scale Comparative Analyses of Tick Genomes Elucidate Their Genetic Diversity and Vector Capacities.</title>
        <authorList>
            <consortium name="Tick Genome and Microbiome Consortium (TIGMIC)"/>
            <person name="Jia N."/>
            <person name="Wang J."/>
            <person name="Shi W."/>
            <person name="Du L."/>
            <person name="Sun Y."/>
            <person name="Zhan W."/>
            <person name="Jiang J.F."/>
            <person name="Wang Q."/>
            <person name="Zhang B."/>
            <person name="Ji P."/>
            <person name="Bell-Sakyi L."/>
            <person name="Cui X.M."/>
            <person name="Yuan T.T."/>
            <person name="Jiang B.G."/>
            <person name="Yang W.F."/>
            <person name="Lam T.T."/>
            <person name="Chang Q.C."/>
            <person name="Ding S.J."/>
            <person name="Wang X.J."/>
            <person name="Zhu J.G."/>
            <person name="Ruan X.D."/>
            <person name="Zhao L."/>
            <person name="Wei J.T."/>
            <person name="Ye R.Z."/>
            <person name="Que T.C."/>
            <person name="Du C.H."/>
            <person name="Zhou Y.H."/>
            <person name="Cheng J.X."/>
            <person name="Dai P.F."/>
            <person name="Guo W.B."/>
            <person name="Han X.H."/>
            <person name="Huang E.J."/>
            <person name="Li L.F."/>
            <person name="Wei W."/>
            <person name="Gao Y.C."/>
            <person name="Liu J.Z."/>
            <person name="Shao H.Z."/>
            <person name="Wang X."/>
            <person name="Wang C.C."/>
            <person name="Yang T.C."/>
            <person name="Huo Q.B."/>
            <person name="Li W."/>
            <person name="Chen H.Y."/>
            <person name="Chen S.E."/>
            <person name="Zhou L.G."/>
            <person name="Ni X.B."/>
            <person name="Tian J.H."/>
            <person name="Sheng Y."/>
            <person name="Liu T."/>
            <person name="Pan Y.S."/>
            <person name="Xia L.Y."/>
            <person name="Li J."/>
            <person name="Zhao F."/>
            <person name="Cao W.C."/>
        </authorList>
    </citation>
    <scope>NUCLEOTIDE SEQUENCE</scope>
    <source>
        <strain evidence="7">Rsan-2018</strain>
    </source>
</reference>
<dbReference type="InterPro" id="IPR037941">
    <property type="entry name" value="SeP"/>
</dbReference>
<dbReference type="VEuPathDB" id="VectorBase:RSAN_047245"/>
<comment type="subcellular location">
    <subcellularLocation>
        <location evidence="1">Secreted</location>
    </subcellularLocation>
</comment>
<dbReference type="GO" id="GO:0005576">
    <property type="term" value="C:extracellular region"/>
    <property type="evidence" value="ECO:0007669"/>
    <property type="project" value="UniProtKB-SubCell"/>
</dbReference>
<dbReference type="AlphaFoldDB" id="A0A9D4Q6G9"/>
<evidence type="ECO:0000256" key="4">
    <source>
        <dbReference type="ARBA" id="ARBA00022933"/>
    </source>
</evidence>
<proteinExistence type="predicted"/>
<dbReference type="GO" id="GO:0008430">
    <property type="term" value="F:selenium binding"/>
    <property type="evidence" value="ECO:0007669"/>
    <property type="project" value="InterPro"/>
</dbReference>
<organism evidence="7 8">
    <name type="scientific">Rhipicephalus sanguineus</name>
    <name type="common">Brown dog tick</name>
    <name type="synonym">Ixodes sanguineus</name>
    <dbReference type="NCBI Taxonomy" id="34632"/>
    <lineage>
        <taxon>Eukaryota</taxon>
        <taxon>Metazoa</taxon>
        <taxon>Ecdysozoa</taxon>
        <taxon>Arthropoda</taxon>
        <taxon>Chelicerata</taxon>
        <taxon>Arachnida</taxon>
        <taxon>Acari</taxon>
        <taxon>Parasitiformes</taxon>
        <taxon>Ixodida</taxon>
        <taxon>Ixodoidea</taxon>
        <taxon>Ixodidae</taxon>
        <taxon>Rhipicephalinae</taxon>
        <taxon>Rhipicephalus</taxon>
        <taxon>Rhipicephalus</taxon>
    </lineage>
</organism>
<sequence>MCHSIVVFSVLRSLEALLQRLRPNMTELQFLVVNDRKSAHLRDHLDQRVSFAVHQETEEEPVWTTMDGGKDDVFIFDRCGRLAYYVPFPISLLLPGHLPVVEDSLRRAYDGEPCGLTCEEPTERNPRNTNTSARRNSLGWRLLHMFVGGGQDDQSQECDERKQTQMRVCCHPNSRTQSPYCQQAPSCEELGAACGS</sequence>
<evidence type="ECO:0000256" key="1">
    <source>
        <dbReference type="ARBA" id="ARBA00004613"/>
    </source>
</evidence>